<protein>
    <submittedName>
        <fullName evidence="1">FlgN protein</fullName>
    </submittedName>
</protein>
<dbReference type="SUPFAM" id="SSF140566">
    <property type="entry name" value="FlgN-like"/>
    <property type="match status" value="1"/>
</dbReference>
<organism evidence="1 2">
    <name type="scientific">Roseisalinus antarcticus</name>
    <dbReference type="NCBI Taxonomy" id="254357"/>
    <lineage>
        <taxon>Bacteria</taxon>
        <taxon>Pseudomonadati</taxon>
        <taxon>Pseudomonadota</taxon>
        <taxon>Alphaproteobacteria</taxon>
        <taxon>Rhodobacterales</taxon>
        <taxon>Roseobacteraceae</taxon>
        <taxon>Roseisalinus</taxon>
    </lineage>
</organism>
<dbReference type="RefSeq" id="WP_085879769.1">
    <property type="nucleotide sequence ID" value="NZ_FWFZ01000016.1"/>
</dbReference>
<gene>
    <name evidence="1" type="ORF">ROA7023_02962</name>
</gene>
<evidence type="ECO:0000313" key="2">
    <source>
        <dbReference type="Proteomes" id="UP000193900"/>
    </source>
</evidence>
<sequence>MTDTVMRLRDLLESEREALLSGDLRTVGRLGAEKLDLVEGLETAPAGDGTLREIAELSARNQSLIAAALDGTRSVVRRLGQLKDVQSQLTTYDANGRKAQVLTASVRSDRKA</sequence>
<name>A0A1Y5TGM3_9RHOB</name>
<dbReference type="GO" id="GO:0044780">
    <property type="term" value="P:bacterial-type flagellum assembly"/>
    <property type="evidence" value="ECO:0007669"/>
    <property type="project" value="InterPro"/>
</dbReference>
<keyword evidence="2" id="KW-1185">Reference proteome</keyword>
<reference evidence="1 2" key="1">
    <citation type="submission" date="2017-03" db="EMBL/GenBank/DDBJ databases">
        <authorList>
            <person name="Afonso C.L."/>
            <person name="Miller P.J."/>
            <person name="Scott M.A."/>
            <person name="Spackman E."/>
            <person name="Goraichik I."/>
            <person name="Dimitrov K.M."/>
            <person name="Suarez D.L."/>
            <person name="Swayne D.E."/>
        </authorList>
    </citation>
    <scope>NUCLEOTIDE SEQUENCE [LARGE SCALE GENOMIC DNA]</scope>
    <source>
        <strain evidence="1 2">CECT 7023</strain>
    </source>
</reference>
<proteinExistence type="predicted"/>
<accession>A0A1Y5TGM3</accession>
<evidence type="ECO:0000313" key="1">
    <source>
        <dbReference type="EMBL" id="SLN63202.1"/>
    </source>
</evidence>
<dbReference type="InterPro" id="IPR036679">
    <property type="entry name" value="FlgN-like_sf"/>
</dbReference>
<dbReference type="AlphaFoldDB" id="A0A1Y5TGM3"/>
<dbReference type="OrthoDB" id="7862860at2"/>
<dbReference type="EMBL" id="FWFZ01000016">
    <property type="protein sequence ID" value="SLN63202.1"/>
    <property type="molecule type" value="Genomic_DNA"/>
</dbReference>
<dbReference type="Proteomes" id="UP000193900">
    <property type="component" value="Unassembled WGS sequence"/>
</dbReference>